<evidence type="ECO:0000256" key="4">
    <source>
        <dbReference type="ARBA" id="ARBA00022722"/>
    </source>
</evidence>
<feature type="chain" id="PRO_5027952033" evidence="8">
    <location>
        <begin position="22"/>
        <end position="462"/>
    </location>
</feature>
<protein>
    <submittedName>
        <fullName evidence="11">Protein ALP1-like</fullName>
    </submittedName>
</protein>
<evidence type="ECO:0000313" key="10">
    <source>
        <dbReference type="Proteomes" id="UP000515158"/>
    </source>
</evidence>
<evidence type="ECO:0000256" key="7">
    <source>
        <dbReference type="ARBA" id="ARBA00023242"/>
    </source>
</evidence>
<dbReference type="GO" id="GO:0016787">
    <property type="term" value="F:hydrolase activity"/>
    <property type="evidence" value="ECO:0007669"/>
    <property type="project" value="UniProtKB-KW"/>
</dbReference>
<keyword evidence="4" id="KW-0540">Nuclease</keyword>
<dbReference type="KEGG" id="tpal:117646963"/>
<dbReference type="Proteomes" id="UP000515158">
    <property type="component" value="Unplaced"/>
</dbReference>
<gene>
    <name evidence="11" type="primary">LOC117646963</name>
</gene>
<evidence type="ECO:0000256" key="2">
    <source>
        <dbReference type="ARBA" id="ARBA00004123"/>
    </source>
</evidence>
<evidence type="ECO:0000256" key="3">
    <source>
        <dbReference type="ARBA" id="ARBA00006958"/>
    </source>
</evidence>
<keyword evidence="5" id="KW-0479">Metal-binding</keyword>
<evidence type="ECO:0000256" key="5">
    <source>
        <dbReference type="ARBA" id="ARBA00022723"/>
    </source>
</evidence>
<evidence type="ECO:0000256" key="1">
    <source>
        <dbReference type="ARBA" id="ARBA00001968"/>
    </source>
</evidence>
<comment type="subcellular location">
    <subcellularLocation>
        <location evidence="2">Nucleus</location>
    </subcellularLocation>
</comment>
<dbReference type="InterPro" id="IPR027806">
    <property type="entry name" value="HARBI1_dom"/>
</dbReference>
<keyword evidence="7" id="KW-0539">Nucleus</keyword>
<evidence type="ECO:0000256" key="6">
    <source>
        <dbReference type="ARBA" id="ARBA00022801"/>
    </source>
</evidence>
<dbReference type="RefSeq" id="XP_034244264.1">
    <property type="nucleotide sequence ID" value="XM_034388373.1"/>
</dbReference>
<keyword evidence="8" id="KW-0732">Signal</keyword>
<evidence type="ECO:0000313" key="11">
    <source>
        <dbReference type="RefSeq" id="XP_034244264.1"/>
    </source>
</evidence>
<feature type="domain" description="DDE Tnp4" evidence="9">
    <location>
        <begin position="205"/>
        <end position="369"/>
    </location>
</feature>
<dbReference type="PANTHER" id="PTHR22930:SF269">
    <property type="entry name" value="NUCLEASE HARBI1-LIKE PROTEIN"/>
    <property type="match status" value="1"/>
</dbReference>
<dbReference type="InParanoid" id="A0A6P8ZPK5"/>
<evidence type="ECO:0000259" key="9">
    <source>
        <dbReference type="Pfam" id="PF13359"/>
    </source>
</evidence>
<reference evidence="11" key="1">
    <citation type="submission" date="2025-08" db="UniProtKB">
        <authorList>
            <consortium name="RefSeq"/>
        </authorList>
    </citation>
    <scope>IDENTIFICATION</scope>
    <source>
        <tissue evidence="11">Total insect</tissue>
    </source>
</reference>
<organism evidence="11">
    <name type="scientific">Thrips palmi</name>
    <name type="common">Melon thrips</name>
    <dbReference type="NCBI Taxonomy" id="161013"/>
    <lineage>
        <taxon>Eukaryota</taxon>
        <taxon>Metazoa</taxon>
        <taxon>Ecdysozoa</taxon>
        <taxon>Arthropoda</taxon>
        <taxon>Hexapoda</taxon>
        <taxon>Insecta</taxon>
        <taxon>Pterygota</taxon>
        <taxon>Neoptera</taxon>
        <taxon>Paraneoptera</taxon>
        <taxon>Thysanoptera</taxon>
        <taxon>Terebrantia</taxon>
        <taxon>Thripoidea</taxon>
        <taxon>Thripidae</taxon>
        <taxon>Thrips</taxon>
    </lineage>
</organism>
<dbReference type="OrthoDB" id="8189124at2759"/>
<dbReference type="Pfam" id="PF13359">
    <property type="entry name" value="DDE_Tnp_4"/>
    <property type="match status" value="1"/>
</dbReference>
<comment type="similarity">
    <text evidence="3">Belongs to the HARBI1 family.</text>
</comment>
<dbReference type="AlphaFoldDB" id="A0A6P8ZPK5"/>
<dbReference type="GeneID" id="117646963"/>
<feature type="signal peptide" evidence="8">
    <location>
        <begin position="1"/>
        <end position="21"/>
    </location>
</feature>
<dbReference type="FunCoup" id="A0A6P8ZPK5">
    <property type="interactions" value="1"/>
</dbReference>
<dbReference type="GO" id="GO:0005634">
    <property type="term" value="C:nucleus"/>
    <property type="evidence" value="ECO:0007669"/>
    <property type="project" value="UniProtKB-SubCell"/>
</dbReference>
<accession>A0A6P8ZPK5</accession>
<dbReference type="PANTHER" id="PTHR22930">
    <property type="match status" value="1"/>
</dbReference>
<dbReference type="InterPro" id="IPR045249">
    <property type="entry name" value="HARBI1-like"/>
</dbReference>
<keyword evidence="10" id="KW-1185">Reference proteome</keyword>
<comment type="cofactor">
    <cofactor evidence="1">
        <name>a divalent metal cation</name>
        <dbReference type="ChEBI" id="CHEBI:60240"/>
    </cofactor>
</comment>
<name>A0A6P8ZPK5_THRPL</name>
<evidence type="ECO:0000256" key="8">
    <source>
        <dbReference type="SAM" id="SignalP"/>
    </source>
</evidence>
<dbReference type="GO" id="GO:0004518">
    <property type="term" value="F:nuclease activity"/>
    <property type="evidence" value="ECO:0007669"/>
    <property type="project" value="UniProtKB-KW"/>
</dbReference>
<dbReference type="GO" id="GO:0046872">
    <property type="term" value="F:metal ion binding"/>
    <property type="evidence" value="ECO:0007669"/>
    <property type="project" value="UniProtKB-KW"/>
</dbReference>
<proteinExistence type="inferred from homology"/>
<keyword evidence="6" id="KW-0378">Hydrolase</keyword>
<sequence>MKVKNLVNWFLLLSILRSKRGQPLSSNRARSIKRLAVYNFLKRERFRAKSTLRIALAKKKRRFHVRPIFLDREAYGAWTTLIPIMREFDREEYFRFMRMTPESFDYLLERVSPLIQKRSQRKPISEGERLAITLRYLASGDSMASLSYLFRVSNQVISNIILETTAAIWFAIKDEVFEPISEDFWRRKSAEFESMWQFPMCGGAMDGKHCFVQKFPMRGSEHFNYKYGNSVVLFALTDAKYKFIIVDVGARGRESDGGVFARSAFGKLYNNHELQLPPPAYNEALRTHLPYVFLGDDAFPLGVHLLKPFKGDFLPPEEVVYNYRVSRARRVVENSFGILAARFRVLRKSIIGSETLVQNIILACCALHNLHLTREDSIPPKQRVYMPPEYADLYKSNGFLKEGRWRKETKDEELCIFKRLVQQEVPEGVHVNLESAHEVRENFVELFVSDPLPWQYDNVPDV</sequence>